<evidence type="ECO:0000256" key="10">
    <source>
        <dbReference type="ARBA" id="ARBA00034078"/>
    </source>
</evidence>
<dbReference type="InterPro" id="IPR037165">
    <property type="entry name" value="AldOxase/xan_DH_Mopterin-bd_sf"/>
</dbReference>
<accession>A0A1I5AIV5</accession>
<dbReference type="FunFam" id="3.30.365.10:FF:000001">
    <property type="entry name" value="Xanthine dehydrogenase oxidase"/>
    <property type="match status" value="1"/>
</dbReference>
<evidence type="ECO:0000256" key="1">
    <source>
        <dbReference type="ARBA" id="ARBA00001924"/>
    </source>
</evidence>
<dbReference type="Gene3D" id="3.90.1170.50">
    <property type="entry name" value="Aldehyde oxidase/xanthine dehydrogenase, a/b hammerhead"/>
    <property type="match status" value="1"/>
</dbReference>
<dbReference type="InterPro" id="IPR046867">
    <property type="entry name" value="AldOxase/xan_DH_MoCoBD2"/>
</dbReference>
<organism evidence="14 15">
    <name type="scientific">Roseovarius lutimaris</name>
    <dbReference type="NCBI Taxonomy" id="1005928"/>
    <lineage>
        <taxon>Bacteria</taxon>
        <taxon>Pseudomonadati</taxon>
        <taxon>Pseudomonadota</taxon>
        <taxon>Alphaproteobacteria</taxon>
        <taxon>Rhodobacterales</taxon>
        <taxon>Roseobacteraceae</taxon>
        <taxon>Roseovarius</taxon>
    </lineage>
</organism>
<keyword evidence="4" id="KW-0500">Molybdenum</keyword>
<evidence type="ECO:0000313" key="14">
    <source>
        <dbReference type="EMBL" id="SFN62377.1"/>
    </source>
</evidence>
<evidence type="ECO:0000256" key="2">
    <source>
        <dbReference type="ARBA" id="ARBA00001974"/>
    </source>
</evidence>
<keyword evidence="9" id="KW-0411">Iron-sulfur</keyword>
<dbReference type="NCBIfam" id="TIGR02965">
    <property type="entry name" value="xanthine_xdhB"/>
    <property type="match status" value="1"/>
</dbReference>
<comment type="cofactor">
    <cofactor evidence="11">
        <name>Mo-molybdopterin cytosine dinucleotide</name>
        <dbReference type="ChEBI" id="CHEBI:71308"/>
    </cofactor>
</comment>
<dbReference type="Gene3D" id="3.30.365.10">
    <property type="entry name" value="Aldehyde oxidase/xanthine dehydrogenase, molybdopterin binding domain"/>
    <property type="match status" value="4"/>
</dbReference>
<evidence type="ECO:0000256" key="7">
    <source>
        <dbReference type="ARBA" id="ARBA00023002"/>
    </source>
</evidence>
<dbReference type="InterPro" id="IPR000674">
    <property type="entry name" value="Ald_Oxase/Xan_DH_a/b"/>
</dbReference>
<dbReference type="SUPFAM" id="SSF54665">
    <property type="entry name" value="CO dehydrogenase molybdoprotein N-domain-like"/>
    <property type="match status" value="1"/>
</dbReference>
<comment type="cofactor">
    <cofactor evidence="1">
        <name>Mo-molybdopterin</name>
        <dbReference type="ChEBI" id="CHEBI:71302"/>
    </cofactor>
</comment>
<keyword evidence="7" id="KW-0560">Oxidoreductase</keyword>
<dbReference type="SMART" id="SM01008">
    <property type="entry name" value="Ald_Xan_dh_C"/>
    <property type="match status" value="1"/>
</dbReference>
<keyword evidence="6" id="KW-0479">Metal-binding</keyword>
<evidence type="ECO:0000313" key="15">
    <source>
        <dbReference type="Proteomes" id="UP000198599"/>
    </source>
</evidence>
<dbReference type="Pfam" id="PF02738">
    <property type="entry name" value="MoCoBD_1"/>
    <property type="match status" value="1"/>
</dbReference>
<keyword evidence="8" id="KW-0408">Iron</keyword>
<dbReference type="GO" id="GO:0016491">
    <property type="term" value="F:oxidoreductase activity"/>
    <property type="evidence" value="ECO:0007669"/>
    <property type="project" value="UniProtKB-KW"/>
</dbReference>
<keyword evidence="5" id="KW-0001">2Fe-2S</keyword>
<sequence length="798" mass="87258">MSTGRTVEAPVETDKRKDPPVAQHMMRADQNRDTIKGEVSKDLRHDSAAKHVTGSAEYCDDIPEPMGTLHAYLGLSTRAHALIRELDLSAVRSAPGVIGVLTADDLPGSNDVSPTGRNDEPIFATEKVEFWGQPMFAVVAETRDAARRAAKLAQVTYEDLPHALDPETAQEADMGYVTPPLTLRRGDAGDAMSKAAHRIKGKLRVGGQDHLYLEGHIAFAIPGEDDDVLVHSSTQHPSEAQHMVAHVLGVPSNAVTINVRRMGGGFGGKETQMNLFCAVAAVAAKKWNRAVKIRPDRDDDMSATGKRHDFVIDYEVGFDDEGVIEAVTGEFAARCGFSSDLSGPVTDRALFHADNAYYYPNALLNSHPLKTNTVSNTAFRGFGGPQGVIVAERIMEEIAYHRGVDSLAIRKRNFYGDNGRDVTPYHQTVEDNIAPRIVQELEESADYQARRQAVLDWNAKGGTIRKGIALTPVKFGISFTATWYNQAGALLHIYSDGSIHLNHGGTEMGQGLNTKVAQVVADALQVDFDKIKITKTTTEKVPNTSATAASSGSDLNGMAAQNAADQIKERLIAFAAERWQTDAGNVRFVANAVQVGGETIPFADFIREAYLARIHLSAAGFYKTPKIHWDRDTGKGRPFYYYAYGAACSEVSVDTLTGEYRVERTDILHDVGKSLNPILDKGQIEGAFIQGMGWLTTEELWWDKQGQLRTHAPSTYKIPLASDRPRVFNVELAKWSENRENTIKRSKAVGEPPFMLGISVFEALSHAVASVADYKTCPRLDAPATPECVLMAIERLRG</sequence>
<evidence type="ECO:0000256" key="5">
    <source>
        <dbReference type="ARBA" id="ARBA00022714"/>
    </source>
</evidence>
<dbReference type="Pfam" id="PF01315">
    <property type="entry name" value="Ald_Xan_dh_C"/>
    <property type="match status" value="1"/>
</dbReference>
<dbReference type="Pfam" id="PF20256">
    <property type="entry name" value="MoCoBD_2"/>
    <property type="match status" value="1"/>
</dbReference>
<dbReference type="InterPro" id="IPR008274">
    <property type="entry name" value="AldOxase/xan_DH_MoCoBD1"/>
</dbReference>
<evidence type="ECO:0000256" key="6">
    <source>
        <dbReference type="ARBA" id="ARBA00022723"/>
    </source>
</evidence>
<keyword evidence="15" id="KW-1185">Reference proteome</keyword>
<dbReference type="InterPro" id="IPR014309">
    <property type="entry name" value="Xanthine_DH_Mopterin-bd_su"/>
</dbReference>
<dbReference type="EMBL" id="FOVP01000006">
    <property type="protein sequence ID" value="SFN62377.1"/>
    <property type="molecule type" value="Genomic_DNA"/>
</dbReference>
<evidence type="ECO:0000256" key="9">
    <source>
        <dbReference type="ARBA" id="ARBA00023014"/>
    </source>
</evidence>
<comment type="similarity">
    <text evidence="3">Belongs to the xanthine dehydrogenase family.</text>
</comment>
<evidence type="ECO:0000256" key="4">
    <source>
        <dbReference type="ARBA" id="ARBA00022505"/>
    </source>
</evidence>
<proteinExistence type="inferred from homology"/>
<name>A0A1I5AIV5_9RHOB</name>
<dbReference type="GO" id="GO:0030151">
    <property type="term" value="F:molybdenum ion binding"/>
    <property type="evidence" value="ECO:0007669"/>
    <property type="project" value="InterPro"/>
</dbReference>
<dbReference type="GO" id="GO:0051537">
    <property type="term" value="F:2 iron, 2 sulfur cluster binding"/>
    <property type="evidence" value="ECO:0007669"/>
    <property type="project" value="UniProtKB-KW"/>
</dbReference>
<evidence type="ECO:0000256" key="3">
    <source>
        <dbReference type="ARBA" id="ARBA00006849"/>
    </source>
</evidence>
<reference evidence="15" key="1">
    <citation type="submission" date="2016-10" db="EMBL/GenBank/DDBJ databases">
        <authorList>
            <person name="Varghese N."/>
            <person name="Submissions S."/>
        </authorList>
    </citation>
    <scope>NUCLEOTIDE SEQUENCE [LARGE SCALE GENOMIC DNA]</scope>
    <source>
        <strain evidence="15">DSM 28463</strain>
    </source>
</reference>
<feature type="domain" description="Aldehyde oxidase/xanthine dehydrogenase a/b hammerhead" evidence="13">
    <location>
        <begin position="53"/>
        <end position="161"/>
    </location>
</feature>
<evidence type="ECO:0000256" key="11">
    <source>
        <dbReference type="ARBA" id="ARBA00053029"/>
    </source>
</evidence>
<dbReference type="GO" id="GO:0005506">
    <property type="term" value="F:iron ion binding"/>
    <property type="evidence" value="ECO:0007669"/>
    <property type="project" value="InterPro"/>
</dbReference>
<dbReference type="AlphaFoldDB" id="A0A1I5AIV5"/>
<feature type="region of interest" description="Disordered" evidence="12">
    <location>
        <begin position="26"/>
        <end position="45"/>
    </location>
</feature>
<dbReference type="FunFam" id="3.30.365.10:FF:000002">
    <property type="entry name" value="Xanthine dehydrogenase oxidase"/>
    <property type="match status" value="1"/>
</dbReference>
<dbReference type="PANTHER" id="PTHR11908">
    <property type="entry name" value="XANTHINE DEHYDROGENASE"/>
    <property type="match status" value="1"/>
</dbReference>
<dbReference type="STRING" id="1005928.SAMN04487859_10627"/>
<comment type="cofactor">
    <cofactor evidence="10">
        <name>[2Fe-2S] cluster</name>
        <dbReference type="ChEBI" id="CHEBI:190135"/>
    </cofactor>
</comment>
<dbReference type="PANTHER" id="PTHR11908:SF132">
    <property type="entry name" value="ALDEHYDE OXIDASE 1-RELATED"/>
    <property type="match status" value="1"/>
</dbReference>
<dbReference type="InterPro" id="IPR016208">
    <property type="entry name" value="Ald_Oxase/xanthine_DH-like"/>
</dbReference>
<gene>
    <name evidence="14" type="ORF">SAMN04487859_10627</name>
</gene>
<feature type="region of interest" description="Disordered" evidence="12">
    <location>
        <begin position="1"/>
        <end position="20"/>
    </location>
</feature>
<dbReference type="Proteomes" id="UP000198599">
    <property type="component" value="Unassembled WGS sequence"/>
</dbReference>
<protein>
    <submittedName>
        <fullName evidence="14">Xanthine dehydrogenase, molybdenum binding subunit apoprotein</fullName>
    </submittedName>
</protein>
<comment type="cofactor">
    <cofactor evidence="2">
        <name>FAD</name>
        <dbReference type="ChEBI" id="CHEBI:57692"/>
    </cofactor>
</comment>
<dbReference type="SUPFAM" id="SSF56003">
    <property type="entry name" value="Molybdenum cofactor-binding domain"/>
    <property type="match status" value="1"/>
</dbReference>
<evidence type="ECO:0000256" key="8">
    <source>
        <dbReference type="ARBA" id="ARBA00023004"/>
    </source>
</evidence>
<dbReference type="InterPro" id="IPR036856">
    <property type="entry name" value="Ald_Oxase/Xan_DH_a/b_sf"/>
</dbReference>
<evidence type="ECO:0000256" key="12">
    <source>
        <dbReference type="SAM" id="MobiDB-lite"/>
    </source>
</evidence>
<evidence type="ECO:0000259" key="13">
    <source>
        <dbReference type="SMART" id="SM01008"/>
    </source>
</evidence>